<sequence>MERSLKNYKTSYPSRRFYEDRKSHERRDSLSSGTHSYLRITAGPAVSNKDSIRRFFDGLHVVDILNTSDSHAIERGDALVKFSNNNDAFEGKRRYRHSRDKTVIWSSEREWLTCLSMRNDRRHPRFQETLFDDPIYDGSFHVIVENVKGAATKDDLKKFLNLTSEDHIKFLDAEKNQGEKLCFIVFKRLKEYKRVLKFNKVTYNGSPLFISPIAKSQISKYLSSKKTLFSQYPKKGKYLYLRNFPSSVAKSDIQKFFADFSLNEEDISLLCDKDGVCLGEVVVTFSSEEDTDKAQKLHRKKFQDKRIRMKRISEERLQGFLCAKSASLMADPYDCVTQEDDDDSPDVEKTDDNMPDEDLGFHQMDNTHVYVTQEDDDDEPDTPAGHVDEAPSTSSVF</sequence>
<dbReference type="GO" id="GO:0003723">
    <property type="term" value="F:RNA binding"/>
    <property type="evidence" value="ECO:0007669"/>
    <property type="project" value="UniProtKB-UniRule"/>
</dbReference>
<reference evidence="6" key="1">
    <citation type="thesis" date="2020" institute="ProQuest LLC" country="789 East Eisenhower Parkway, Ann Arbor, MI, USA">
        <title>Comparative Genomics and Chromosome Evolution.</title>
        <authorList>
            <person name="Mudd A.B."/>
        </authorList>
    </citation>
    <scope>NUCLEOTIDE SEQUENCE</scope>
    <source>
        <strain evidence="6">HN-11 Male</strain>
        <tissue evidence="6">Kidney and liver</tissue>
    </source>
</reference>
<proteinExistence type="predicted"/>
<dbReference type="PANTHER" id="PTHR13976">
    <property type="entry name" value="HETEROGENEOUS NUCLEAR RIBONUCLEOPROTEIN-RELATED"/>
    <property type="match status" value="1"/>
</dbReference>
<evidence type="ECO:0000256" key="2">
    <source>
        <dbReference type="ARBA" id="ARBA00022884"/>
    </source>
</evidence>
<accession>A0A8J6EYZ9</accession>
<dbReference type="OrthoDB" id="2588702at2759"/>
<keyword evidence="7" id="KW-1185">Reference proteome</keyword>
<dbReference type="SMART" id="SM00360">
    <property type="entry name" value="RRM"/>
    <property type="match status" value="2"/>
</dbReference>
<organism evidence="6 7">
    <name type="scientific">Eleutherodactylus coqui</name>
    <name type="common">Puerto Rican coqui</name>
    <dbReference type="NCBI Taxonomy" id="57060"/>
    <lineage>
        <taxon>Eukaryota</taxon>
        <taxon>Metazoa</taxon>
        <taxon>Chordata</taxon>
        <taxon>Craniata</taxon>
        <taxon>Vertebrata</taxon>
        <taxon>Euteleostomi</taxon>
        <taxon>Amphibia</taxon>
        <taxon>Batrachia</taxon>
        <taxon>Anura</taxon>
        <taxon>Neobatrachia</taxon>
        <taxon>Hyloidea</taxon>
        <taxon>Eleutherodactylidae</taxon>
        <taxon>Eleutherodactylinae</taxon>
        <taxon>Eleutherodactylus</taxon>
        <taxon>Eleutherodactylus</taxon>
    </lineage>
</organism>
<evidence type="ECO:0000256" key="3">
    <source>
        <dbReference type="PROSITE-ProRule" id="PRU00176"/>
    </source>
</evidence>
<dbReference type="InterPro" id="IPR000504">
    <property type="entry name" value="RRM_dom"/>
</dbReference>
<dbReference type="Proteomes" id="UP000770717">
    <property type="component" value="Unassembled WGS sequence"/>
</dbReference>
<evidence type="ECO:0000256" key="1">
    <source>
        <dbReference type="ARBA" id="ARBA00022737"/>
    </source>
</evidence>
<dbReference type="Gene3D" id="3.30.70.330">
    <property type="match status" value="2"/>
</dbReference>
<dbReference type="SUPFAM" id="SSF54928">
    <property type="entry name" value="RNA-binding domain, RBD"/>
    <property type="match status" value="2"/>
</dbReference>
<dbReference type="InterPro" id="IPR050666">
    <property type="entry name" value="ESRP"/>
</dbReference>
<gene>
    <name evidence="6" type="ORF">GDO78_012410</name>
</gene>
<protein>
    <recommendedName>
        <fullName evidence="5">RRM domain-containing protein</fullName>
    </recommendedName>
</protein>
<dbReference type="EMBL" id="WNTK01000008">
    <property type="protein sequence ID" value="KAG9478733.1"/>
    <property type="molecule type" value="Genomic_DNA"/>
</dbReference>
<dbReference type="AlphaFoldDB" id="A0A8J6EYZ9"/>
<keyword evidence="2 3" id="KW-0694">RNA-binding</keyword>
<feature type="domain" description="RRM" evidence="5">
    <location>
        <begin position="237"/>
        <end position="314"/>
    </location>
</feature>
<feature type="region of interest" description="Disordered" evidence="4">
    <location>
        <begin position="335"/>
        <end position="397"/>
    </location>
</feature>
<dbReference type="InterPro" id="IPR035979">
    <property type="entry name" value="RBD_domain_sf"/>
</dbReference>
<dbReference type="PROSITE" id="PS50102">
    <property type="entry name" value="RRM"/>
    <property type="match status" value="1"/>
</dbReference>
<evidence type="ECO:0000313" key="6">
    <source>
        <dbReference type="EMBL" id="KAG9478733.1"/>
    </source>
</evidence>
<dbReference type="InterPro" id="IPR012677">
    <property type="entry name" value="Nucleotide-bd_a/b_plait_sf"/>
</dbReference>
<keyword evidence="1" id="KW-0677">Repeat</keyword>
<dbReference type="Pfam" id="PF00076">
    <property type="entry name" value="RRM_1"/>
    <property type="match status" value="1"/>
</dbReference>
<evidence type="ECO:0000313" key="7">
    <source>
        <dbReference type="Proteomes" id="UP000770717"/>
    </source>
</evidence>
<evidence type="ECO:0000259" key="5">
    <source>
        <dbReference type="PROSITE" id="PS50102"/>
    </source>
</evidence>
<evidence type="ECO:0000256" key="4">
    <source>
        <dbReference type="SAM" id="MobiDB-lite"/>
    </source>
</evidence>
<name>A0A8J6EYZ9_ELECQ</name>
<comment type="caution">
    <text evidence="6">The sequence shown here is derived from an EMBL/GenBank/DDBJ whole genome shotgun (WGS) entry which is preliminary data.</text>
</comment>